<dbReference type="PANTHER" id="PTHR43689:SF8">
    <property type="entry name" value="ALPHA_BETA-HYDROLASES SUPERFAMILY PROTEIN"/>
    <property type="match status" value="1"/>
</dbReference>
<feature type="domain" description="AB hydrolase-1" evidence="1">
    <location>
        <begin position="5"/>
        <end position="118"/>
    </location>
</feature>
<protein>
    <submittedName>
        <fullName evidence="2">Alpha/beta hydrolase</fullName>
    </submittedName>
</protein>
<dbReference type="GO" id="GO:0016787">
    <property type="term" value="F:hydrolase activity"/>
    <property type="evidence" value="ECO:0007669"/>
    <property type="project" value="UniProtKB-KW"/>
</dbReference>
<organism evidence="2 3">
    <name type="scientific">Agrobacterium tumefaciens</name>
    <dbReference type="NCBI Taxonomy" id="358"/>
    <lineage>
        <taxon>Bacteria</taxon>
        <taxon>Pseudomonadati</taxon>
        <taxon>Pseudomonadota</taxon>
        <taxon>Alphaproteobacteria</taxon>
        <taxon>Hyphomicrobiales</taxon>
        <taxon>Rhizobiaceae</taxon>
        <taxon>Rhizobium/Agrobacterium group</taxon>
        <taxon>Agrobacterium</taxon>
        <taxon>Agrobacterium tumefaciens complex</taxon>
    </lineage>
</organism>
<dbReference type="PANTHER" id="PTHR43689">
    <property type="entry name" value="HYDROLASE"/>
    <property type="match status" value="1"/>
</dbReference>
<gene>
    <name evidence="2" type="ORF">RU07_22835</name>
</gene>
<evidence type="ECO:0000313" key="2">
    <source>
        <dbReference type="EMBL" id="KIP98077.1"/>
    </source>
</evidence>
<comment type="caution">
    <text evidence="2">The sequence shown here is derived from an EMBL/GenBank/DDBJ whole genome shotgun (WGS) entry which is preliminary data.</text>
</comment>
<dbReference type="Proteomes" id="UP000035017">
    <property type="component" value="Unassembled WGS sequence"/>
</dbReference>
<dbReference type="AlphaFoldDB" id="A0A0D0JRS7"/>
<keyword evidence="2" id="KW-0378">Hydrolase</keyword>
<dbReference type="InterPro" id="IPR000073">
    <property type="entry name" value="AB_hydrolase_1"/>
</dbReference>
<name>A0A0D0JRS7_AGRTU</name>
<reference evidence="2 3" key="1">
    <citation type="submission" date="2014-12" db="EMBL/GenBank/DDBJ databases">
        <title>16Stimator: statistical estimation of ribosomal gene copy numbers from draft genome assemblies.</title>
        <authorList>
            <person name="Perisin M.A."/>
            <person name="Vetter M."/>
            <person name="Gilbert J.A."/>
            <person name="Bergelson J."/>
        </authorList>
    </citation>
    <scope>NUCLEOTIDE SEQUENCE [LARGE SCALE GENOMIC DNA]</scope>
    <source>
        <strain evidence="2 3">MEJ076</strain>
    </source>
</reference>
<evidence type="ECO:0000313" key="3">
    <source>
        <dbReference type="Proteomes" id="UP000035017"/>
    </source>
</evidence>
<accession>A0A0D0JRS7</accession>
<dbReference type="EMBL" id="JXQV01000045">
    <property type="protein sequence ID" value="KIP98077.1"/>
    <property type="molecule type" value="Genomic_DNA"/>
</dbReference>
<evidence type="ECO:0000259" key="1">
    <source>
        <dbReference type="Pfam" id="PF12697"/>
    </source>
</evidence>
<dbReference type="OrthoDB" id="9798888at2"/>
<dbReference type="Gene3D" id="3.40.50.1820">
    <property type="entry name" value="alpha/beta hydrolase"/>
    <property type="match status" value="1"/>
</dbReference>
<proteinExistence type="predicted"/>
<dbReference type="Pfam" id="PF12697">
    <property type="entry name" value="Abhydrolase_6"/>
    <property type="match status" value="1"/>
</dbReference>
<dbReference type="SUPFAM" id="SSF53474">
    <property type="entry name" value="alpha/beta-Hydrolases"/>
    <property type="match status" value="1"/>
</dbReference>
<dbReference type="InterPro" id="IPR029058">
    <property type="entry name" value="AB_hydrolase_fold"/>
</dbReference>
<sequence>MTRTLFLPGAVGSAAFWKPVARHMELDGVFFDWPGLGDEPARTDVGNIDDLVTIVLDRMNEPVNIVAQSMGGLVAIKAALAAPQKIVRLVLTVTSAGVPVADLGGSDWRSDYFQAFPNAARWIAEPVADLSRQISSIVAPTLLIWGDIDPVSPAAVGKRLQALLPDADLHVIPGADHDLARTHAGYAAELIERHLTATPKNTLKGNG</sequence>